<evidence type="ECO:0000313" key="1">
    <source>
        <dbReference type="EMBL" id="KAK6342186.1"/>
    </source>
</evidence>
<dbReference type="Gene3D" id="3.40.50.720">
    <property type="entry name" value="NAD(P)-binding Rossmann-like Domain"/>
    <property type="match status" value="1"/>
</dbReference>
<reference evidence="1 2" key="1">
    <citation type="submission" date="2019-10" db="EMBL/GenBank/DDBJ databases">
        <authorList>
            <person name="Palmer J.M."/>
        </authorList>
    </citation>
    <scope>NUCLEOTIDE SEQUENCE [LARGE SCALE GENOMIC DNA]</scope>
    <source>
        <strain evidence="1 2">TWF730</strain>
    </source>
</reference>
<name>A0AAV9UJA0_9PEZI</name>
<keyword evidence="2" id="KW-1185">Reference proteome</keyword>
<gene>
    <name evidence="1" type="ORF">TWF730_001665</name>
</gene>
<evidence type="ECO:0008006" key="3">
    <source>
        <dbReference type="Google" id="ProtNLM"/>
    </source>
</evidence>
<sequence>MVHIILTGATGLAGSAILQHALSSPSVSKVSILSRRPVIAATGNPKANVIIQKDFTSYPPDLLNQLSGASACIWAQGISSVGMKEDEYTTITKTYPVAAAEAFKDLPVDGKFKFVYLSGNGADQNGQSKQMFGRVKGAAEKELLGIAATRPAFSVYNLRPGGIEPSKNWTADRKQTFVEKYWSVIAAPLRPFIPGLLITADKLAEVAVSLAVGDGEKVAGAGVNQDGFTMENSAIRRLAGL</sequence>
<organism evidence="1 2">
    <name type="scientific">Orbilia blumenaviensis</name>
    <dbReference type="NCBI Taxonomy" id="1796055"/>
    <lineage>
        <taxon>Eukaryota</taxon>
        <taxon>Fungi</taxon>
        <taxon>Dikarya</taxon>
        <taxon>Ascomycota</taxon>
        <taxon>Pezizomycotina</taxon>
        <taxon>Orbiliomycetes</taxon>
        <taxon>Orbiliales</taxon>
        <taxon>Orbiliaceae</taxon>
        <taxon>Orbilia</taxon>
    </lineage>
</organism>
<evidence type="ECO:0000313" key="2">
    <source>
        <dbReference type="Proteomes" id="UP001373714"/>
    </source>
</evidence>
<proteinExistence type="predicted"/>
<accession>A0AAV9UJA0</accession>
<dbReference type="InterPro" id="IPR036291">
    <property type="entry name" value="NAD(P)-bd_dom_sf"/>
</dbReference>
<dbReference type="AlphaFoldDB" id="A0AAV9UJA0"/>
<protein>
    <recommendedName>
        <fullName evidence="3">NAD(P)-binding domain-containing protein</fullName>
    </recommendedName>
</protein>
<dbReference type="Proteomes" id="UP001373714">
    <property type="component" value="Unassembled WGS sequence"/>
</dbReference>
<comment type="caution">
    <text evidence="1">The sequence shown here is derived from an EMBL/GenBank/DDBJ whole genome shotgun (WGS) entry which is preliminary data.</text>
</comment>
<dbReference type="SUPFAM" id="SSF51735">
    <property type="entry name" value="NAD(P)-binding Rossmann-fold domains"/>
    <property type="match status" value="1"/>
</dbReference>
<dbReference type="PANTHER" id="PTHR14097">
    <property type="entry name" value="OXIDOREDUCTASE HTATIP2"/>
    <property type="match status" value="1"/>
</dbReference>
<dbReference type="PANTHER" id="PTHR14097:SF8">
    <property type="entry name" value="NAD(P)-BINDING DOMAIN-CONTAINING PROTEIN"/>
    <property type="match status" value="1"/>
</dbReference>
<dbReference type="EMBL" id="JAVHNS010000010">
    <property type="protein sequence ID" value="KAK6342186.1"/>
    <property type="molecule type" value="Genomic_DNA"/>
</dbReference>